<dbReference type="Proteomes" id="UP000807353">
    <property type="component" value="Unassembled WGS sequence"/>
</dbReference>
<evidence type="ECO:0000313" key="1">
    <source>
        <dbReference type="EMBL" id="KAF9465784.1"/>
    </source>
</evidence>
<comment type="caution">
    <text evidence="1">The sequence shown here is derived from an EMBL/GenBank/DDBJ whole genome shotgun (WGS) entry which is preliminary data.</text>
</comment>
<name>A0A9P5YAM9_9AGAR</name>
<protein>
    <submittedName>
        <fullName evidence="1">Uncharacterized protein</fullName>
    </submittedName>
</protein>
<dbReference type="OrthoDB" id="3132318at2759"/>
<gene>
    <name evidence="1" type="ORF">BDZ94DRAFT_304248</name>
</gene>
<organism evidence="1 2">
    <name type="scientific">Collybia nuda</name>
    <dbReference type="NCBI Taxonomy" id="64659"/>
    <lineage>
        <taxon>Eukaryota</taxon>
        <taxon>Fungi</taxon>
        <taxon>Dikarya</taxon>
        <taxon>Basidiomycota</taxon>
        <taxon>Agaricomycotina</taxon>
        <taxon>Agaricomycetes</taxon>
        <taxon>Agaricomycetidae</taxon>
        <taxon>Agaricales</taxon>
        <taxon>Tricholomatineae</taxon>
        <taxon>Clitocybaceae</taxon>
        <taxon>Collybia</taxon>
    </lineage>
</organism>
<keyword evidence="2" id="KW-1185">Reference proteome</keyword>
<accession>A0A9P5YAM9</accession>
<sequence length="89" mass="10330">MCRRIAEGTRWTRCGHFQRHLVIAIMDCNSYRCSLSYFHPPECRSTNCHCIKTYGDEVHKDIDKVDEYCFACRAAQDRAARLNASNPQS</sequence>
<proteinExistence type="predicted"/>
<dbReference type="AlphaFoldDB" id="A0A9P5YAM9"/>
<dbReference type="EMBL" id="MU150245">
    <property type="protein sequence ID" value="KAF9465784.1"/>
    <property type="molecule type" value="Genomic_DNA"/>
</dbReference>
<reference evidence="1" key="1">
    <citation type="submission" date="2020-11" db="EMBL/GenBank/DDBJ databases">
        <authorList>
            <consortium name="DOE Joint Genome Institute"/>
            <person name="Ahrendt S."/>
            <person name="Riley R."/>
            <person name="Andreopoulos W."/>
            <person name="Labutti K."/>
            <person name="Pangilinan J."/>
            <person name="Ruiz-Duenas F.J."/>
            <person name="Barrasa J.M."/>
            <person name="Sanchez-Garcia M."/>
            <person name="Camarero S."/>
            <person name="Miyauchi S."/>
            <person name="Serrano A."/>
            <person name="Linde D."/>
            <person name="Babiker R."/>
            <person name="Drula E."/>
            <person name="Ayuso-Fernandez I."/>
            <person name="Pacheco R."/>
            <person name="Padilla G."/>
            <person name="Ferreira P."/>
            <person name="Barriuso J."/>
            <person name="Kellner H."/>
            <person name="Castanera R."/>
            <person name="Alfaro M."/>
            <person name="Ramirez L."/>
            <person name="Pisabarro A.G."/>
            <person name="Kuo A."/>
            <person name="Tritt A."/>
            <person name="Lipzen A."/>
            <person name="He G."/>
            <person name="Yan M."/>
            <person name="Ng V."/>
            <person name="Cullen D."/>
            <person name="Martin F."/>
            <person name="Rosso M.-N."/>
            <person name="Henrissat B."/>
            <person name="Hibbett D."/>
            <person name="Martinez A.T."/>
            <person name="Grigoriev I.V."/>
        </authorList>
    </citation>
    <scope>NUCLEOTIDE SEQUENCE</scope>
    <source>
        <strain evidence="1">CBS 247.69</strain>
    </source>
</reference>
<evidence type="ECO:0000313" key="2">
    <source>
        <dbReference type="Proteomes" id="UP000807353"/>
    </source>
</evidence>